<dbReference type="OrthoDB" id="5376498at2759"/>
<gene>
    <name evidence="1" type="ORF">LCER1_G003326</name>
</gene>
<dbReference type="AlphaFoldDB" id="A0A7D8UUX3"/>
<name>A0A7D8UUX3_9HELO</name>
<evidence type="ECO:0000313" key="2">
    <source>
        <dbReference type="Proteomes" id="UP000481288"/>
    </source>
</evidence>
<dbReference type="Proteomes" id="UP000481288">
    <property type="component" value="Unassembled WGS sequence"/>
</dbReference>
<evidence type="ECO:0000313" key="1">
    <source>
        <dbReference type="EMBL" id="TVY56993.1"/>
    </source>
</evidence>
<keyword evidence="2" id="KW-1185">Reference proteome</keyword>
<sequence>MIHRLTPDSSGQNPRTDQSTFTLRFKHGKHTVLLFADPNTPFPALISELLKTLHERYPEGLPTSNSPDPVAIPHDILEVTLGVPVDVHDVSKGWTELDTGRQGGLKETPMSLGLNDGGMVAFAFDGDEEKRAEFYVEFSDESQLYPEEE</sequence>
<dbReference type="EMBL" id="QGMG01000120">
    <property type="protein sequence ID" value="TVY56993.1"/>
    <property type="molecule type" value="Genomic_DNA"/>
</dbReference>
<reference evidence="1 2" key="1">
    <citation type="submission" date="2018-05" db="EMBL/GenBank/DDBJ databases">
        <title>Whole genome sequencing for identification of molecular markers to develop diagnostic detection tools for the regulated plant pathogen Lachnellula willkommii.</title>
        <authorList>
            <person name="Giroux E."/>
            <person name="Bilodeau G."/>
        </authorList>
    </citation>
    <scope>NUCLEOTIDE SEQUENCE [LARGE SCALE GENOMIC DNA]</scope>
    <source>
        <strain evidence="1 2">CBS 625.97</strain>
    </source>
</reference>
<proteinExistence type="predicted"/>
<protein>
    <submittedName>
        <fullName evidence="1">Uncharacterized protein</fullName>
    </submittedName>
</protein>
<organism evidence="1 2">
    <name type="scientific">Lachnellula cervina</name>
    <dbReference type="NCBI Taxonomy" id="1316786"/>
    <lineage>
        <taxon>Eukaryota</taxon>
        <taxon>Fungi</taxon>
        <taxon>Dikarya</taxon>
        <taxon>Ascomycota</taxon>
        <taxon>Pezizomycotina</taxon>
        <taxon>Leotiomycetes</taxon>
        <taxon>Helotiales</taxon>
        <taxon>Lachnaceae</taxon>
        <taxon>Lachnellula</taxon>
    </lineage>
</organism>
<comment type="caution">
    <text evidence="1">The sequence shown here is derived from an EMBL/GenBank/DDBJ whole genome shotgun (WGS) entry which is preliminary data.</text>
</comment>
<accession>A0A7D8UUX3</accession>